<feature type="compositionally biased region" description="Basic residues" evidence="1">
    <location>
        <begin position="202"/>
        <end position="212"/>
    </location>
</feature>
<dbReference type="RefSeq" id="XP_017884047.1">
    <property type="nucleotide sequence ID" value="XM_018028558.2"/>
</dbReference>
<organism evidence="2 3">
    <name type="scientific">Ceratina calcarata</name>
    <dbReference type="NCBI Taxonomy" id="156304"/>
    <lineage>
        <taxon>Eukaryota</taxon>
        <taxon>Metazoa</taxon>
        <taxon>Ecdysozoa</taxon>
        <taxon>Arthropoda</taxon>
        <taxon>Hexapoda</taxon>
        <taxon>Insecta</taxon>
        <taxon>Pterygota</taxon>
        <taxon>Neoptera</taxon>
        <taxon>Endopterygota</taxon>
        <taxon>Hymenoptera</taxon>
        <taxon>Apocrita</taxon>
        <taxon>Aculeata</taxon>
        <taxon>Apoidea</taxon>
        <taxon>Anthophila</taxon>
        <taxon>Apidae</taxon>
        <taxon>Ceratina</taxon>
        <taxon>Zadontomerus</taxon>
    </lineage>
</organism>
<feature type="compositionally biased region" description="Low complexity" evidence="1">
    <location>
        <begin position="393"/>
        <end position="402"/>
    </location>
</feature>
<accession>A0AAJ7N9C1</accession>
<dbReference type="KEGG" id="ccal:108627357"/>
<feature type="compositionally biased region" description="Basic and acidic residues" evidence="1">
    <location>
        <begin position="223"/>
        <end position="234"/>
    </location>
</feature>
<dbReference type="AlphaFoldDB" id="A0AAJ7N9C1"/>
<feature type="region of interest" description="Disordered" evidence="1">
    <location>
        <begin position="651"/>
        <end position="703"/>
    </location>
</feature>
<feature type="compositionally biased region" description="Low complexity" evidence="1">
    <location>
        <begin position="683"/>
        <end position="693"/>
    </location>
</feature>
<reference evidence="3" key="1">
    <citation type="submission" date="2025-08" db="UniProtKB">
        <authorList>
            <consortium name="RefSeq"/>
        </authorList>
    </citation>
    <scope>IDENTIFICATION</scope>
    <source>
        <tissue evidence="3">Whole body</tissue>
    </source>
</reference>
<proteinExistence type="predicted"/>
<evidence type="ECO:0000313" key="2">
    <source>
        <dbReference type="Proteomes" id="UP000694925"/>
    </source>
</evidence>
<feature type="compositionally biased region" description="Polar residues" evidence="1">
    <location>
        <begin position="338"/>
        <end position="350"/>
    </location>
</feature>
<dbReference type="GeneID" id="108627357"/>
<feature type="compositionally biased region" description="Polar residues" evidence="1">
    <location>
        <begin position="606"/>
        <end position="620"/>
    </location>
</feature>
<feature type="region of interest" description="Disordered" evidence="1">
    <location>
        <begin position="587"/>
        <end position="638"/>
    </location>
</feature>
<protein>
    <submittedName>
        <fullName evidence="3">Probable protein phosphatase DDB_G0279461 isoform X1</fullName>
    </submittedName>
</protein>
<feature type="compositionally biased region" description="Low complexity" evidence="1">
    <location>
        <begin position="244"/>
        <end position="253"/>
    </location>
</feature>
<feature type="compositionally biased region" description="Basic residues" evidence="1">
    <location>
        <begin position="621"/>
        <end position="633"/>
    </location>
</feature>
<feature type="region of interest" description="Disordered" evidence="1">
    <location>
        <begin position="317"/>
        <end position="419"/>
    </location>
</feature>
<evidence type="ECO:0000313" key="3">
    <source>
        <dbReference type="RefSeq" id="XP_017884047.1"/>
    </source>
</evidence>
<gene>
    <name evidence="3" type="primary">LOC108627357</name>
</gene>
<evidence type="ECO:0000256" key="1">
    <source>
        <dbReference type="SAM" id="MobiDB-lite"/>
    </source>
</evidence>
<feature type="compositionally biased region" description="Polar residues" evidence="1">
    <location>
        <begin position="317"/>
        <end position="329"/>
    </location>
</feature>
<keyword evidence="2" id="KW-1185">Reference proteome</keyword>
<sequence length="731" mass="82197">MPQIPKHLKIKRSQKNVLVKNRHFLKNFPVVKSCKLLCKQLRSNNNSLAKALSKEKQECQVLFSENVDLTAMVQDLGLACNKRDAVISKVLKNSKEMLQMIVTMSGYLTNTISFCQEFAKLTNTHTSYNSVERRDSVRRLSMKSPTRGVVKPMVSGHTITKPTINLSRLNMQNINNSSHLSIIPEVTTPPRNEDSNNSISIRPRRYTNGRKCRMPERLNITRNSDENERRLNERSRRHSGKLSGGLSKSRSSMNNSYRYSIETFENIGSPRVQLNDVSKLLQNSQTINIRMLEENQNNVDTNSGIDDTMNLDVSQSNNIISETPPSSDSPGKDDRDVSNQNQTCNNTLNEQGRKSTKENLPSNWEDPLEGPSWLFNNSQAVPFTSKEQKTDNVNDSNNSDISMTLNGVESDKESSDDEDTIKRVLPLPASINENSLDGIEKQNDEIDENDENTSPQSDNNNLPNMIGEMVEDNEIGSATGVDRVNFVTQRRGCLESEDEDDFTLILPTLRRRNMHFDMNDLKLPVLDQSALKPQPSVEPEPETTGRIPLQKISQIIPIPSVSHNSLNESAFNQSTVKLPTLVNNDYEDELTPTKEELGRKRKKQMNTESNYSNCIDTASRSKNKNKQKKKKNKIVKDPSSAKVVLEKLNESDVKSGTPTLNKLFSGDSNQSLNSTSLRATVLSDSDSNESSSSLHMPSRPKRVRAPITLHEPNLRNLKHIAGCSNSETTKK</sequence>
<dbReference type="Proteomes" id="UP000694925">
    <property type="component" value="Unplaced"/>
</dbReference>
<feature type="compositionally biased region" description="Polar residues" evidence="1">
    <location>
        <begin position="654"/>
        <end position="678"/>
    </location>
</feature>
<name>A0AAJ7N9C1_9HYME</name>
<feature type="region of interest" description="Disordered" evidence="1">
    <location>
        <begin position="183"/>
        <end position="253"/>
    </location>
</feature>